<sequence>RQTRAIAIDVDSKLNNLRKVIESDDINAVEVEETSPEHLALSVVHPHESLSAKDSLCNMS</sequence>
<evidence type="ECO:0000313" key="1">
    <source>
        <dbReference type="EMBL" id="EFX60827.1"/>
    </source>
</evidence>
<dbReference type="InParanoid" id="E9I5A3"/>
<organism evidence="1 2">
    <name type="scientific">Daphnia pulex</name>
    <name type="common">Water flea</name>
    <dbReference type="NCBI Taxonomy" id="6669"/>
    <lineage>
        <taxon>Eukaryota</taxon>
        <taxon>Metazoa</taxon>
        <taxon>Ecdysozoa</taxon>
        <taxon>Arthropoda</taxon>
        <taxon>Crustacea</taxon>
        <taxon>Branchiopoda</taxon>
        <taxon>Diplostraca</taxon>
        <taxon>Cladocera</taxon>
        <taxon>Anomopoda</taxon>
        <taxon>Daphniidae</taxon>
        <taxon>Daphnia</taxon>
    </lineage>
</organism>
<dbReference type="AlphaFoldDB" id="E9I5A3"/>
<protein>
    <submittedName>
        <fullName evidence="1">Uncharacterized protein</fullName>
    </submittedName>
</protein>
<name>E9I5A3_DAPPU</name>
<dbReference type="KEGG" id="dpx:DAPPUDRAFT_341230"/>
<reference evidence="1 2" key="1">
    <citation type="journal article" date="2011" name="Science">
        <title>The ecoresponsive genome of Daphnia pulex.</title>
        <authorList>
            <person name="Colbourne J.K."/>
            <person name="Pfrender M.E."/>
            <person name="Gilbert D."/>
            <person name="Thomas W.K."/>
            <person name="Tucker A."/>
            <person name="Oakley T.H."/>
            <person name="Tokishita S."/>
            <person name="Aerts A."/>
            <person name="Arnold G.J."/>
            <person name="Basu M.K."/>
            <person name="Bauer D.J."/>
            <person name="Caceres C.E."/>
            <person name="Carmel L."/>
            <person name="Casola C."/>
            <person name="Choi J.H."/>
            <person name="Detter J.C."/>
            <person name="Dong Q."/>
            <person name="Dusheyko S."/>
            <person name="Eads B.D."/>
            <person name="Frohlich T."/>
            <person name="Geiler-Samerotte K.A."/>
            <person name="Gerlach D."/>
            <person name="Hatcher P."/>
            <person name="Jogdeo S."/>
            <person name="Krijgsveld J."/>
            <person name="Kriventseva E.V."/>
            <person name="Kultz D."/>
            <person name="Laforsch C."/>
            <person name="Lindquist E."/>
            <person name="Lopez J."/>
            <person name="Manak J.R."/>
            <person name="Muller J."/>
            <person name="Pangilinan J."/>
            <person name="Patwardhan R.P."/>
            <person name="Pitluck S."/>
            <person name="Pritham E.J."/>
            <person name="Rechtsteiner A."/>
            <person name="Rho M."/>
            <person name="Rogozin I.B."/>
            <person name="Sakarya O."/>
            <person name="Salamov A."/>
            <person name="Schaack S."/>
            <person name="Shapiro H."/>
            <person name="Shiga Y."/>
            <person name="Skalitzky C."/>
            <person name="Smith Z."/>
            <person name="Souvorov A."/>
            <person name="Sung W."/>
            <person name="Tang Z."/>
            <person name="Tsuchiya D."/>
            <person name="Tu H."/>
            <person name="Vos H."/>
            <person name="Wang M."/>
            <person name="Wolf Y.I."/>
            <person name="Yamagata H."/>
            <person name="Yamada T."/>
            <person name="Ye Y."/>
            <person name="Shaw J.R."/>
            <person name="Andrews J."/>
            <person name="Crease T.J."/>
            <person name="Tang H."/>
            <person name="Lucas S.M."/>
            <person name="Robertson H.M."/>
            <person name="Bork P."/>
            <person name="Koonin E.V."/>
            <person name="Zdobnov E.M."/>
            <person name="Grigoriev I.V."/>
            <person name="Lynch M."/>
            <person name="Boore J.L."/>
        </authorList>
    </citation>
    <scope>NUCLEOTIDE SEQUENCE [LARGE SCALE GENOMIC DNA]</scope>
</reference>
<accession>E9I5A3</accession>
<dbReference type="HOGENOM" id="CLU_2948535_0_0_1"/>
<keyword evidence="2" id="KW-1185">Reference proteome</keyword>
<gene>
    <name evidence="1" type="ORF">DAPPUDRAFT_341230</name>
</gene>
<feature type="non-terminal residue" evidence="1">
    <location>
        <position position="60"/>
    </location>
</feature>
<dbReference type="EMBL" id="GL735505">
    <property type="protein sequence ID" value="EFX60827.1"/>
    <property type="molecule type" value="Genomic_DNA"/>
</dbReference>
<proteinExistence type="predicted"/>
<evidence type="ECO:0000313" key="2">
    <source>
        <dbReference type="Proteomes" id="UP000000305"/>
    </source>
</evidence>
<dbReference type="Proteomes" id="UP000000305">
    <property type="component" value="Unassembled WGS sequence"/>
</dbReference>